<accession>A0A0X8HSC8</accession>
<feature type="region of interest" description="Disordered" evidence="1">
    <location>
        <begin position="1"/>
        <end position="41"/>
    </location>
</feature>
<feature type="region of interest" description="Disordered" evidence="1">
    <location>
        <begin position="231"/>
        <end position="252"/>
    </location>
</feature>
<feature type="region of interest" description="Disordered" evidence="1">
    <location>
        <begin position="480"/>
        <end position="500"/>
    </location>
</feature>
<feature type="region of interest" description="Disordered" evidence="1">
    <location>
        <begin position="108"/>
        <end position="128"/>
    </location>
</feature>
<proteinExistence type="predicted"/>
<gene>
    <name evidence="2" type="ORF">AW171_hschr42466</name>
</gene>
<dbReference type="EMBL" id="CP014244">
    <property type="protein sequence ID" value="AMD20571.1"/>
    <property type="molecule type" value="Genomic_DNA"/>
</dbReference>
<dbReference type="SUPFAM" id="SSF50965">
    <property type="entry name" value="Galactose oxidase, central domain"/>
    <property type="match status" value="1"/>
</dbReference>
<feature type="compositionally biased region" description="Polar residues" evidence="1">
    <location>
        <begin position="604"/>
        <end position="614"/>
    </location>
</feature>
<dbReference type="PANTHER" id="PTHR23244">
    <property type="entry name" value="KELCH REPEAT DOMAIN"/>
    <property type="match status" value="1"/>
</dbReference>
<keyword evidence="3" id="KW-1185">Reference proteome</keyword>
<dbReference type="Gene3D" id="2.120.10.80">
    <property type="entry name" value="Kelch-type beta propeller"/>
    <property type="match status" value="1"/>
</dbReference>
<dbReference type="AlphaFoldDB" id="A0A0X8HSC8"/>
<dbReference type="RefSeq" id="XP_017987567.1">
    <property type="nucleotide sequence ID" value="XM_018131855.1"/>
</dbReference>
<dbReference type="GeneID" id="28723819"/>
<dbReference type="Proteomes" id="UP000243052">
    <property type="component" value="Chromosome iv"/>
</dbReference>
<feature type="compositionally biased region" description="Polar residues" evidence="1">
    <location>
        <begin position="1"/>
        <end position="16"/>
    </location>
</feature>
<feature type="region of interest" description="Disordered" evidence="1">
    <location>
        <begin position="604"/>
        <end position="640"/>
    </location>
</feature>
<reference evidence="2 3" key="1">
    <citation type="submission" date="2016-01" db="EMBL/GenBank/DDBJ databases">
        <title>Genome sequence of the yeast Holleya sinecauda.</title>
        <authorList>
            <person name="Dietrich F.S."/>
        </authorList>
    </citation>
    <scope>NUCLEOTIDE SEQUENCE [LARGE SCALE GENOMIC DNA]</scope>
    <source>
        <strain evidence="2 3">ATCC 58844</strain>
    </source>
</reference>
<dbReference type="InterPro" id="IPR015915">
    <property type="entry name" value="Kelch-typ_b-propeller"/>
</dbReference>
<protein>
    <submittedName>
        <fullName evidence="2">HDL173Cp</fullName>
    </submittedName>
</protein>
<dbReference type="OrthoDB" id="10251809at2759"/>
<evidence type="ECO:0000256" key="1">
    <source>
        <dbReference type="SAM" id="MobiDB-lite"/>
    </source>
</evidence>
<name>A0A0X8HSC8_9SACH</name>
<evidence type="ECO:0000313" key="3">
    <source>
        <dbReference type="Proteomes" id="UP000243052"/>
    </source>
</evidence>
<dbReference type="PANTHER" id="PTHR23244:SF471">
    <property type="entry name" value="GUANINE NUCLEOTIDE-BINDING PROTEIN SUBUNIT BETA 1-RELATED"/>
    <property type="match status" value="1"/>
</dbReference>
<sequence>MEKFASNTFSANNSQELWDEQQSRNGHIGRHNDNQNDIGCSQYLSEEERSKYKHQYTAPKISSHYISTVANTRYKEAPGAKRIRNEAKLKKYYRLKNVSIYPSGTTFSTSDSVGDAPTGSQLSSDIEGSFMPRKSVGLEQRQRQQVPHWAQKGEDSGRFDIFDNFENEGQPDVLESMMSYLNYHDKLSTVVRDTDYQFSRNMMWVPKVDDVRKDGSKSAESDLVQRLYRAEHQSTDESPPGEATTENSSTEDISNQNLFCGTAVNIPIFGDTKLPCLVYHSVVELKNIMYLFGGLQPCYQSNEEAPNLDDFHVDGIENIPPPINPAFLNNPAMIANKSLYVFSCNRFTLKRPKLSGQIPPPLLCAKTTKLTDRYLFHYGGFEIWNDTIIEEETGQYYLKRRLFPNSAAYILDTQVFKFVKIELVSQQTRFLTLRPTIARFGHAQVSLKLNSTNGAAKTGENDEGKSSASSIKTGTASYFSSTDDSLHGQGSDNGQNKSSNSANSQIFTVILMGGYGQTNDNTFQALNDLWKIDLCVVSRGKRGYFKFADTAIATLIAKPSDPDKKWPAARGFMAACISETKPMSNIPLIEGLLQEIKEISNLEPAQSENESQPAFSGVPFGHKNWKPSATPETEKSQKNTNDCTAPCLVIHGGSNHNSAYGDMWWFDFEDEKWSQLPLYVKNSKSKEKSIAYLPLVGHTILQLRDTFHFLGGLHQSDIDKLYKGGQAPPIKNEGIQCKVENTAAILDLSSMLLKGLIFNKANPNIFRQHLKVTATTAIYAQTHIWLIGGASMSTEDDCEQQLRGSISELVAPLAEGDIN</sequence>
<evidence type="ECO:0000313" key="2">
    <source>
        <dbReference type="EMBL" id="AMD20571.1"/>
    </source>
</evidence>
<dbReference type="InterPro" id="IPR011043">
    <property type="entry name" value="Gal_Oxase/kelch_b-propeller"/>
</dbReference>
<dbReference type="STRING" id="45286.A0A0X8HSC8"/>
<feature type="compositionally biased region" description="Polar residues" evidence="1">
    <location>
        <begin position="108"/>
        <end position="126"/>
    </location>
</feature>
<organism evidence="2 3">
    <name type="scientific">Eremothecium sinecaudum</name>
    <dbReference type="NCBI Taxonomy" id="45286"/>
    <lineage>
        <taxon>Eukaryota</taxon>
        <taxon>Fungi</taxon>
        <taxon>Dikarya</taxon>
        <taxon>Ascomycota</taxon>
        <taxon>Saccharomycotina</taxon>
        <taxon>Saccharomycetes</taxon>
        <taxon>Saccharomycetales</taxon>
        <taxon>Saccharomycetaceae</taxon>
        <taxon>Eremothecium</taxon>
    </lineage>
</organism>